<dbReference type="EMBL" id="JH713611">
    <property type="protein sequence ID" value="EFO13390.1"/>
    <property type="molecule type" value="Genomic_DNA"/>
</dbReference>
<feature type="non-terminal residue" evidence="1">
    <location>
        <position position="1"/>
    </location>
</feature>
<evidence type="ECO:0008006" key="2">
    <source>
        <dbReference type="Google" id="ProtNLM"/>
    </source>
</evidence>
<dbReference type="InterPro" id="IPR011042">
    <property type="entry name" value="6-blade_b-propeller_TolB-like"/>
</dbReference>
<name>A0A1S0TGE5_LOALO</name>
<evidence type="ECO:0000313" key="1">
    <source>
        <dbReference type="EMBL" id="EFO13390.1"/>
    </source>
</evidence>
<feature type="non-terminal residue" evidence="1">
    <location>
        <position position="62"/>
    </location>
</feature>
<reference evidence="1" key="1">
    <citation type="submission" date="2012-04" db="EMBL/GenBank/DDBJ databases">
        <title>The Genome Sequence of Loa loa.</title>
        <authorList>
            <consortium name="The Broad Institute Genome Sequencing Platform"/>
            <consortium name="Broad Institute Genome Sequencing Center for Infectious Disease"/>
            <person name="Nutman T.B."/>
            <person name="Fink D.L."/>
            <person name="Russ C."/>
            <person name="Young S."/>
            <person name="Zeng Q."/>
            <person name="Gargeya S."/>
            <person name="Alvarado L."/>
            <person name="Berlin A."/>
            <person name="Chapman S.B."/>
            <person name="Chen Z."/>
            <person name="Freedman E."/>
            <person name="Gellesch M."/>
            <person name="Goldberg J."/>
            <person name="Griggs A."/>
            <person name="Gujja S."/>
            <person name="Heilman E.R."/>
            <person name="Heiman D."/>
            <person name="Howarth C."/>
            <person name="Mehta T."/>
            <person name="Neiman D."/>
            <person name="Pearson M."/>
            <person name="Roberts A."/>
            <person name="Saif S."/>
            <person name="Shea T."/>
            <person name="Shenoy N."/>
            <person name="Sisk P."/>
            <person name="Stolte C."/>
            <person name="Sykes S."/>
            <person name="White J."/>
            <person name="Yandava C."/>
            <person name="Haas B."/>
            <person name="Henn M.R."/>
            <person name="Nusbaum C."/>
            <person name="Birren B."/>
        </authorList>
    </citation>
    <scope>NUCLEOTIDE SEQUENCE [LARGE SCALE GENOMIC DNA]</scope>
</reference>
<dbReference type="InParanoid" id="A0A1S0TGE5"/>
<dbReference type="OrthoDB" id="5307922at2759"/>
<dbReference type="KEGG" id="loa:LOAG_15139"/>
<dbReference type="Gene3D" id="2.120.10.30">
    <property type="entry name" value="TolB, C-terminal domain"/>
    <property type="match status" value="1"/>
</dbReference>
<protein>
    <recommendedName>
        <fullName evidence="2">Sema domain-containing protein</fullName>
    </recommendedName>
</protein>
<dbReference type="RefSeq" id="XP_003150679.1">
    <property type="nucleotide sequence ID" value="XM_003150631.1"/>
</dbReference>
<gene>
    <name evidence="1" type="ORF">LOAG_15139</name>
</gene>
<proteinExistence type="predicted"/>
<organism evidence="1">
    <name type="scientific">Loa loa</name>
    <name type="common">Eye worm</name>
    <name type="synonym">Filaria loa</name>
    <dbReference type="NCBI Taxonomy" id="7209"/>
    <lineage>
        <taxon>Eukaryota</taxon>
        <taxon>Metazoa</taxon>
        <taxon>Ecdysozoa</taxon>
        <taxon>Nematoda</taxon>
        <taxon>Chromadorea</taxon>
        <taxon>Rhabditida</taxon>
        <taxon>Spirurina</taxon>
        <taxon>Spiruromorpha</taxon>
        <taxon>Filarioidea</taxon>
        <taxon>Onchocercidae</taxon>
        <taxon>Loa</taxon>
    </lineage>
</organism>
<dbReference type="Pfam" id="PF20067">
    <property type="entry name" value="SSL_N"/>
    <property type="match status" value="1"/>
</dbReference>
<dbReference type="CTD" id="9952626"/>
<dbReference type="GeneID" id="9952626"/>
<accession>A0A1S0TGE5</accession>
<sequence length="62" mass="6820">LPKPPKLTGALRPNQELTHAEILLLNKINGPESIAVHEKSKTIYVGLKTGFIAAIEIDKFKN</sequence>
<dbReference type="AlphaFoldDB" id="A0A1S0TGE5"/>